<sequence length="189" mass="21114">MVKVRSEKVLIEATVQSIFSKAKIKETWKDTISKLQTIYLELARRDLTSPGMLRDKQGLEGALGLWLGHSINSITHTEYEPYDTYADRFADVGAASTRSLLLVRFFGGKAAQLPQGQDSKISKFWSAAIKSSLLTLYAQEVFVSFIASILNIVDYIGPIDVQEAEPLRLENSLVTDIIELFTKIQLGSR</sequence>
<dbReference type="OrthoDB" id="5151521at2759"/>
<reference evidence="1" key="1">
    <citation type="submission" date="2022-11" db="EMBL/GenBank/DDBJ databases">
        <authorList>
            <person name="Petersen C."/>
        </authorList>
    </citation>
    <scope>NUCLEOTIDE SEQUENCE</scope>
    <source>
        <strain evidence="1">IBT 16849</strain>
    </source>
</reference>
<name>A0A9W9MYZ1_9EURO</name>
<proteinExistence type="predicted"/>
<dbReference type="EMBL" id="JAPQKP010000001">
    <property type="protein sequence ID" value="KAJ5210160.1"/>
    <property type="molecule type" value="Genomic_DNA"/>
</dbReference>
<dbReference type="Proteomes" id="UP001150879">
    <property type="component" value="Unassembled WGS sequence"/>
</dbReference>
<gene>
    <name evidence="1" type="ORF">N7472_000299</name>
</gene>
<keyword evidence="2" id="KW-1185">Reference proteome</keyword>
<reference evidence="1" key="2">
    <citation type="journal article" date="2023" name="IMA Fungus">
        <title>Comparative genomic study of the Penicillium genus elucidates a diverse pangenome and 15 lateral gene transfer events.</title>
        <authorList>
            <person name="Petersen C."/>
            <person name="Sorensen T."/>
            <person name="Nielsen M.R."/>
            <person name="Sondergaard T.E."/>
            <person name="Sorensen J.L."/>
            <person name="Fitzpatrick D.A."/>
            <person name="Frisvad J.C."/>
            <person name="Nielsen K.L."/>
        </authorList>
    </citation>
    <scope>NUCLEOTIDE SEQUENCE</scope>
    <source>
        <strain evidence="1">IBT 16849</strain>
    </source>
</reference>
<protein>
    <submittedName>
        <fullName evidence="1">Uncharacterized protein</fullName>
    </submittedName>
</protein>
<organism evidence="1 2">
    <name type="scientific">Penicillium cf. griseofulvum</name>
    <dbReference type="NCBI Taxonomy" id="2972120"/>
    <lineage>
        <taxon>Eukaryota</taxon>
        <taxon>Fungi</taxon>
        <taxon>Dikarya</taxon>
        <taxon>Ascomycota</taxon>
        <taxon>Pezizomycotina</taxon>
        <taxon>Eurotiomycetes</taxon>
        <taxon>Eurotiomycetidae</taxon>
        <taxon>Eurotiales</taxon>
        <taxon>Aspergillaceae</taxon>
        <taxon>Penicillium</taxon>
    </lineage>
</organism>
<evidence type="ECO:0000313" key="2">
    <source>
        <dbReference type="Proteomes" id="UP001150879"/>
    </source>
</evidence>
<evidence type="ECO:0000313" key="1">
    <source>
        <dbReference type="EMBL" id="KAJ5210160.1"/>
    </source>
</evidence>
<dbReference type="AlphaFoldDB" id="A0A9W9MYZ1"/>
<accession>A0A9W9MYZ1</accession>
<comment type="caution">
    <text evidence="1">The sequence shown here is derived from an EMBL/GenBank/DDBJ whole genome shotgun (WGS) entry which is preliminary data.</text>
</comment>